<feature type="domain" description="Fibrinogen C-terminal" evidence="3">
    <location>
        <begin position="214"/>
        <end position="324"/>
    </location>
</feature>
<organism evidence="4 5">
    <name type="scientific">Drosophila pseudoobscura pseudoobscura</name>
    <name type="common">Fruit fly</name>
    <dbReference type="NCBI Taxonomy" id="46245"/>
    <lineage>
        <taxon>Eukaryota</taxon>
        <taxon>Metazoa</taxon>
        <taxon>Ecdysozoa</taxon>
        <taxon>Arthropoda</taxon>
        <taxon>Hexapoda</taxon>
        <taxon>Insecta</taxon>
        <taxon>Pterygota</taxon>
        <taxon>Neoptera</taxon>
        <taxon>Endopterygota</taxon>
        <taxon>Diptera</taxon>
        <taxon>Brachycera</taxon>
        <taxon>Muscomorpha</taxon>
        <taxon>Ephydroidea</taxon>
        <taxon>Drosophilidae</taxon>
        <taxon>Drosophila</taxon>
        <taxon>Sophophora</taxon>
    </lineage>
</organism>
<feature type="coiled-coil region" evidence="1">
    <location>
        <begin position="55"/>
        <end position="89"/>
    </location>
</feature>
<dbReference type="GO" id="GO:0005615">
    <property type="term" value="C:extracellular space"/>
    <property type="evidence" value="ECO:0007669"/>
    <property type="project" value="TreeGrafter"/>
</dbReference>
<evidence type="ECO:0000256" key="2">
    <source>
        <dbReference type="SAM" id="SignalP"/>
    </source>
</evidence>
<feature type="signal peptide" evidence="2">
    <location>
        <begin position="1"/>
        <end position="25"/>
    </location>
</feature>
<dbReference type="InterPro" id="IPR036056">
    <property type="entry name" value="Fibrinogen-like_C"/>
</dbReference>
<evidence type="ECO:0000256" key="1">
    <source>
        <dbReference type="SAM" id="Coils"/>
    </source>
</evidence>
<dbReference type="InterPro" id="IPR002181">
    <property type="entry name" value="Fibrinogen_a/b/g_C_dom"/>
</dbReference>
<evidence type="ECO:0000313" key="5">
    <source>
        <dbReference type="RefSeq" id="XP_033235174.1"/>
    </source>
</evidence>
<evidence type="ECO:0000259" key="3">
    <source>
        <dbReference type="Pfam" id="PF00147"/>
    </source>
</evidence>
<dbReference type="AlphaFoldDB" id="A0A6I8VX71"/>
<dbReference type="PANTHER" id="PTHR19143">
    <property type="entry name" value="FIBRINOGEN/TENASCIN/ANGIOPOEITIN"/>
    <property type="match status" value="1"/>
</dbReference>
<gene>
    <name evidence="5" type="primary">LOC26532892</name>
</gene>
<accession>A0A6I8VX71</accession>
<keyword evidence="2" id="KW-0732">Signal</keyword>
<dbReference type="RefSeq" id="XP_033235174.1">
    <property type="nucleotide sequence ID" value="XM_033379283.1"/>
</dbReference>
<name>A0A6I8VX71_DROPS</name>
<keyword evidence="4" id="KW-1185">Reference proteome</keyword>
<dbReference type="Gene3D" id="3.90.215.10">
    <property type="entry name" value="Gamma Fibrinogen, chain A, domain 1"/>
    <property type="match status" value="1"/>
</dbReference>
<sequence>MKMNYGKYLFCTMLVLIHLAIDSLADIGVDQESCFMASDLEDQCGFVCYPIVKPLLQYLARCQEKDSQINQLEAEVREQRVESVKWKSETEALGKQLRNNFCDQKSVLKQALEDVQKVQFQLSSELRYLQEDTRHQRTERVDAADVQKLKIELSSKESLLTDVKSKLIQKYEILEQKEKSIKEKDKLLAEKDEYIKQMMEKYLPRSCETFEGTKGVRTIYVPETEPFSVLCNSIIAGSGWAIVLRELEGSASLDHKLNQYKEKGFGDLHDSFFIGRKNLYLMTREMPHEVFVMVKFLDGSIEVYKGTKVYMGDEEEDYVIKSFNTIPRIGDYSVQQTATSVSLDALFRKQFLPFDDLPEWKELTIMIRETL</sequence>
<dbReference type="Pfam" id="PF00147">
    <property type="entry name" value="Fibrinogen_C"/>
    <property type="match status" value="1"/>
</dbReference>
<dbReference type="Proteomes" id="UP000001819">
    <property type="component" value="Chromosome 4"/>
</dbReference>
<reference evidence="5" key="1">
    <citation type="submission" date="2025-08" db="UniProtKB">
        <authorList>
            <consortium name="RefSeq"/>
        </authorList>
    </citation>
    <scope>IDENTIFICATION</scope>
    <source>
        <strain evidence="5">MV-25-SWS-2005</strain>
        <tissue evidence="5">Whole body</tissue>
    </source>
</reference>
<protein>
    <submittedName>
        <fullName evidence="5">Angiopoietin-4-like</fullName>
    </submittedName>
</protein>
<dbReference type="KEGG" id="dpo:26532892"/>
<dbReference type="InterPro" id="IPR014716">
    <property type="entry name" value="Fibrinogen_a/b/g_C_1"/>
</dbReference>
<dbReference type="InterPro" id="IPR050373">
    <property type="entry name" value="Fibrinogen_C-term_domain"/>
</dbReference>
<dbReference type="InParanoid" id="A0A6I8VX71"/>
<feature type="coiled-coil region" evidence="1">
    <location>
        <begin position="164"/>
        <end position="197"/>
    </location>
</feature>
<keyword evidence="1" id="KW-0175">Coiled coil</keyword>
<dbReference type="PANTHER" id="PTHR19143:SF327">
    <property type="entry name" value="FI21813P1-RELATED"/>
    <property type="match status" value="1"/>
</dbReference>
<feature type="chain" id="PRO_5026134014" evidence="2">
    <location>
        <begin position="26"/>
        <end position="371"/>
    </location>
</feature>
<dbReference type="SUPFAM" id="SSF56496">
    <property type="entry name" value="Fibrinogen C-terminal domain-like"/>
    <property type="match status" value="1"/>
</dbReference>
<proteinExistence type="predicted"/>
<evidence type="ECO:0000313" key="4">
    <source>
        <dbReference type="Proteomes" id="UP000001819"/>
    </source>
</evidence>